<sequence>MKKSVKEHFVPQHYLNRFINEKEQLEVYDKITGKYYTSSTTDVCCKKDYFTPETAKENFKQGESIEQETAKLDSEYNDTLFKFLEAINSNVNINTELRTKISWFIIFQYLRSPNIRRINTEFRREINQFIQENHPDSKTKVKTDKDSEKINHTFLSFNPNLIEILSKRLFEYIWIFGVLPNKKYAYTSDRPVHLYSHKNMGPFGITIGNPGTEVIFPLTKSLILCAYERSHFLSLEKYDCKKSDLTEQNILFYNSIQILRCQRQLLCNVLERKFINEVIQKQK</sequence>
<accession>A0ABY2M767</accession>
<name>A0ABY2M767_9LEPT</name>
<proteinExistence type="predicted"/>
<keyword evidence="2" id="KW-1185">Reference proteome</keyword>
<protein>
    <submittedName>
        <fullName evidence="1">DUF4238 domain-containing protein</fullName>
    </submittedName>
</protein>
<reference evidence="2" key="1">
    <citation type="journal article" date="2019" name="PLoS Negl. Trop. Dis.">
        <title>Revisiting the worldwide diversity of Leptospira species in the environment.</title>
        <authorList>
            <person name="Vincent A.T."/>
            <person name="Schiettekatte O."/>
            <person name="Bourhy P."/>
            <person name="Veyrier F.J."/>
            <person name="Picardeau M."/>
        </authorList>
    </citation>
    <scope>NUCLEOTIDE SEQUENCE [LARGE SCALE GENOMIC DNA]</scope>
    <source>
        <strain evidence="2">201800272</strain>
    </source>
</reference>
<organism evidence="1 2">
    <name type="scientific">Leptospira yanagawae</name>
    <dbReference type="NCBI Taxonomy" id="293069"/>
    <lineage>
        <taxon>Bacteria</taxon>
        <taxon>Pseudomonadati</taxon>
        <taxon>Spirochaetota</taxon>
        <taxon>Spirochaetia</taxon>
        <taxon>Leptospirales</taxon>
        <taxon>Leptospiraceae</taxon>
        <taxon>Leptospira</taxon>
    </lineage>
</organism>
<comment type="caution">
    <text evidence="1">The sequence shown here is derived from an EMBL/GenBank/DDBJ whole genome shotgun (WGS) entry which is preliminary data.</text>
</comment>
<dbReference type="Proteomes" id="UP000298200">
    <property type="component" value="Unassembled WGS sequence"/>
</dbReference>
<dbReference type="EMBL" id="RQFU01000008">
    <property type="protein sequence ID" value="TGL23061.1"/>
    <property type="molecule type" value="Genomic_DNA"/>
</dbReference>
<dbReference type="RefSeq" id="WP_135634231.1">
    <property type="nucleotide sequence ID" value="NZ_RQFU01000008.1"/>
</dbReference>
<gene>
    <name evidence="1" type="ORF">EHQ46_05970</name>
</gene>
<evidence type="ECO:0000313" key="1">
    <source>
        <dbReference type="EMBL" id="TGL23061.1"/>
    </source>
</evidence>
<dbReference type="Pfam" id="PF14022">
    <property type="entry name" value="DUF4238"/>
    <property type="match status" value="1"/>
</dbReference>
<dbReference type="InterPro" id="IPR025332">
    <property type="entry name" value="DUF4238"/>
</dbReference>
<evidence type="ECO:0000313" key="2">
    <source>
        <dbReference type="Proteomes" id="UP000298200"/>
    </source>
</evidence>